<gene>
    <name evidence="1" type="ORF">Faunusvirus36_3</name>
</gene>
<dbReference type="InterPro" id="IPR036770">
    <property type="entry name" value="Ankyrin_rpt-contain_sf"/>
</dbReference>
<proteinExistence type="predicted"/>
<name>A0A3G4ZXP4_9VIRU</name>
<dbReference type="EMBL" id="MK072167">
    <property type="protein sequence ID" value="AYV79676.1"/>
    <property type="molecule type" value="Genomic_DNA"/>
</dbReference>
<organism evidence="1">
    <name type="scientific">Faunusvirus sp</name>
    <dbReference type="NCBI Taxonomy" id="2487766"/>
    <lineage>
        <taxon>Viruses</taxon>
        <taxon>Varidnaviria</taxon>
        <taxon>Bamfordvirae</taxon>
        <taxon>Nucleocytoviricota</taxon>
        <taxon>Megaviricetes</taxon>
        <taxon>Imitervirales</taxon>
        <taxon>Mimiviridae</taxon>
    </lineage>
</organism>
<evidence type="ECO:0000313" key="1">
    <source>
        <dbReference type="EMBL" id="AYV79676.1"/>
    </source>
</evidence>
<sequence>MSSACTIYSKPLDVAKFRNMLSYINMLISSDDDQNLINDINYSLNQCKTMIIESDSYNVEDGYDEPLLSLLLRRHKYNLLKLFITHIKNINYGICSYEGNNFLHALSLHTVYAVPQSTIADIAKLILKNNIDKAIINKKNNNNETPLYFACAIANWPIADVLIDYNADIIVYTKNYRTCLNFIIDAKQTALTTKIRNKYNKLIADILDNKECVINSRNRISDDIVGVVCDYII</sequence>
<dbReference type="Gene3D" id="1.25.40.20">
    <property type="entry name" value="Ankyrin repeat-containing domain"/>
    <property type="match status" value="1"/>
</dbReference>
<dbReference type="PROSITE" id="PS50088">
    <property type="entry name" value="ANK_REPEAT"/>
    <property type="match status" value="1"/>
</dbReference>
<accession>A0A3G4ZXP4</accession>
<reference evidence="1" key="1">
    <citation type="submission" date="2018-10" db="EMBL/GenBank/DDBJ databases">
        <title>Hidden diversity of soil giant viruses.</title>
        <authorList>
            <person name="Schulz F."/>
            <person name="Alteio L."/>
            <person name="Goudeau D."/>
            <person name="Ryan E.M."/>
            <person name="Malmstrom R.R."/>
            <person name="Blanchard J."/>
            <person name="Woyke T."/>
        </authorList>
    </citation>
    <scope>NUCLEOTIDE SEQUENCE</scope>
    <source>
        <strain evidence="1">FNV1</strain>
    </source>
</reference>
<dbReference type="SUPFAM" id="SSF48403">
    <property type="entry name" value="Ankyrin repeat"/>
    <property type="match status" value="1"/>
</dbReference>
<dbReference type="InterPro" id="IPR002110">
    <property type="entry name" value="Ankyrin_rpt"/>
</dbReference>
<protein>
    <submittedName>
        <fullName evidence="1">Uncharacterized protein</fullName>
    </submittedName>
</protein>